<reference evidence="3 4" key="1">
    <citation type="submission" date="2023-01" db="EMBL/GenBank/DDBJ databases">
        <title>Analysis of 21 Apiospora genomes using comparative genomics revels a genus with tremendous synthesis potential of carbohydrate active enzymes and secondary metabolites.</title>
        <authorList>
            <person name="Sorensen T."/>
        </authorList>
    </citation>
    <scope>NUCLEOTIDE SEQUENCE [LARGE SCALE GENOMIC DNA]</scope>
    <source>
        <strain evidence="3 4">CBS 24483</strain>
    </source>
</reference>
<proteinExistence type="predicted"/>
<evidence type="ECO:0000256" key="1">
    <source>
        <dbReference type="SAM" id="MobiDB-lite"/>
    </source>
</evidence>
<dbReference type="EMBL" id="JAQQWE010000003">
    <property type="protein sequence ID" value="KAK7959500.1"/>
    <property type="molecule type" value="Genomic_DNA"/>
</dbReference>
<evidence type="ECO:0000313" key="3">
    <source>
        <dbReference type="EMBL" id="KAK7959500.1"/>
    </source>
</evidence>
<evidence type="ECO:0000313" key="4">
    <source>
        <dbReference type="Proteomes" id="UP001391051"/>
    </source>
</evidence>
<protein>
    <submittedName>
        <fullName evidence="3">Uncharacterized protein</fullName>
    </submittedName>
</protein>
<evidence type="ECO:0000256" key="2">
    <source>
        <dbReference type="SAM" id="SignalP"/>
    </source>
</evidence>
<feature type="chain" id="PRO_5045437939" evidence="2">
    <location>
        <begin position="20"/>
        <end position="167"/>
    </location>
</feature>
<comment type="caution">
    <text evidence="3">The sequence shown here is derived from an EMBL/GenBank/DDBJ whole genome shotgun (WGS) entry which is preliminary data.</text>
</comment>
<dbReference type="RefSeq" id="XP_066703203.1">
    <property type="nucleotide sequence ID" value="XM_066840576.1"/>
</dbReference>
<dbReference type="GeneID" id="92073638"/>
<name>A0ABR1QN36_9PEZI</name>
<feature type="signal peptide" evidence="2">
    <location>
        <begin position="1"/>
        <end position="19"/>
    </location>
</feature>
<keyword evidence="2" id="KW-0732">Signal</keyword>
<sequence length="167" mass="17493">MKLARVLAILLPGSSSGAAVAMTMDKLRGRAAITEVVELCPNPGFMGINETVTCLNFTDPATPKGYGQRDTCISLEGSPLHVGAPQGVSSVRMYGTLNCTLYKTENCEPDTPDNGHIVPDGGESRLFGGAGPDDPKAIDDKTVAFRCRDPAKPGVHKYSSSAAAPLE</sequence>
<gene>
    <name evidence="3" type="ORF">PG986_004354</name>
</gene>
<organism evidence="3 4">
    <name type="scientific">Apiospora aurea</name>
    <dbReference type="NCBI Taxonomy" id="335848"/>
    <lineage>
        <taxon>Eukaryota</taxon>
        <taxon>Fungi</taxon>
        <taxon>Dikarya</taxon>
        <taxon>Ascomycota</taxon>
        <taxon>Pezizomycotina</taxon>
        <taxon>Sordariomycetes</taxon>
        <taxon>Xylariomycetidae</taxon>
        <taxon>Amphisphaeriales</taxon>
        <taxon>Apiosporaceae</taxon>
        <taxon>Apiospora</taxon>
    </lineage>
</organism>
<feature type="region of interest" description="Disordered" evidence="1">
    <location>
        <begin position="109"/>
        <end position="138"/>
    </location>
</feature>
<keyword evidence="4" id="KW-1185">Reference proteome</keyword>
<dbReference type="Proteomes" id="UP001391051">
    <property type="component" value="Unassembled WGS sequence"/>
</dbReference>
<accession>A0ABR1QN36</accession>